<dbReference type="EMBL" id="JAACXV010018685">
    <property type="protein sequence ID" value="KAF7263971.1"/>
    <property type="molecule type" value="Genomic_DNA"/>
</dbReference>
<accession>A0A834HME4</accession>
<reference evidence="3" key="1">
    <citation type="submission" date="2020-08" db="EMBL/GenBank/DDBJ databases">
        <title>Genome sequencing and assembly of the red palm weevil Rhynchophorus ferrugineus.</title>
        <authorList>
            <person name="Dias G.B."/>
            <person name="Bergman C.M."/>
            <person name="Manee M."/>
        </authorList>
    </citation>
    <scope>NUCLEOTIDE SEQUENCE</scope>
    <source>
        <strain evidence="3">AA-2017</strain>
        <tissue evidence="3">Whole larva</tissue>
    </source>
</reference>
<protein>
    <submittedName>
        <fullName evidence="3">Uncharacterized protein</fullName>
    </submittedName>
</protein>
<comment type="caution">
    <text evidence="3">The sequence shown here is derived from an EMBL/GenBank/DDBJ whole genome shotgun (WGS) entry which is preliminary data.</text>
</comment>
<dbReference type="EMBL" id="JAACXV010018681">
    <property type="protein sequence ID" value="KAF7263988.1"/>
    <property type="molecule type" value="Genomic_DNA"/>
</dbReference>
<sequence>MFKFVAIFALATISCTMAEPKPGVLAAPLLAAPAVAPAVVTAQSSQVFARNYNALAAPLVAAPAPVVAAAPVVRAAAPLLAAAPAPYFASPYLASPYAAAPLVL</sequence>
<evidence type="ECO:0000313" key="2">
    <source>
        <dbReference type="EMBL" id="KAF7263971.1"/>
    </source>
</evidence>
<dbReference type="PANTHER" id="PTHR35685:SF2">
    <property type="entry name" value="825-OAK-RELATED"/>
    <property type="match status" value="1"/>
</dbReference>
<dbReference type="PANTHER" id="PTHR35685">
    <property type="entry name" value="825-OAK-RELATED-RELATED"/>
    <property type="match status" value="1"/>
</dbReference>
<dbReference type="Proteomes" id="UP000625711">
    <property type="component" value="Unassembled WGS sequence"/>
</dbReference>
<name>A0A834HME4_RHYFE</name>
<keyword evidence="4" id="KW-1185">Reference proteome</keyword>
<evidence type="ECO:0000256" key="1">
    <source>
        <dbReference type="SAM" id="SignalP"/>
    </source>
</evidence>
<proteinExistence type="predicted"/>
<keyword evidence="1" id="KW-0732">Signal</keyword>
<organism evidence="3 4">
    <name type="scientific">Rhynchophorus ferrugineus</name>
    <name type="common">Red palm weevil</name>
    <name type="synonym">Curculio ferrugineus</name>
    <dbReference type="NCBI Taxonomy" id="354439"/>
    <lineage>
        <taxon>Eukaryota</taxon>
        <taxon>Metazoa</taxon>
        <taxon>Ecdysozoa</taxon>
        <taxon>Arthropoda</taxon>
        <taxon>Hexapoda</taxon>
        <taxon>Insecta</taxon>
        <taxon>Pterygota</taxon>
        <taxon>Neoptera</taxon>
        <taxon>Endopterygota</taxon>
        <taxon>Coleoptera</taxon>
        <taxon>Polyphaga</taxon>
        <taxon>Cucujiformia</taxon>
        <taxon>Curculionidae</taxon>
        <taxon>Dryophthorinae</taxon>
        <taxon>Rhynchophorus</taxon>
    </lineage>
</organism>
<feature type="signal peptide" evidence="1">
    <location>
        <begin position="1"/>
        <end position="18"/>
    </location>
</feature>
<gene>
    <name evidence="3" type="ORF">GWI33_000786</name>
    <name evidence="2" type="ORF">GWI33_000803</name>
</gene>
<evidence type="ECO:0000313" key="3">
    <source>
        <dbReference type="EMBL" id="KAF7263988.1"/>
    </source>
</evidence>
<dbReference type="PROSITE" id="PS51257">
    <property type="entry name" value="PROKAR_LIPOPROTEIN"/>
    <property type="match status" value="1"/>
</dbReference>
<dbReference type="AlphaFoldDB" id="A0A834HME4"/>
<evidence type="ECO:0000313" key="4">
    <source>
        <dbReference type="Proteomes" id="UP000625711"/>
    </source>
</evidence>
<feature type="chain" id="PRO_5036239971" evidence="1">
    <location>
        <begin position="19"/>
        <end position="104"/>
    </location>
</feature>